<evidence type="ECO:0000313" key="3">
    <source>
        <dbReference type="EMBL" id="WED44597.1"/>
    </source>
</evidence>
<accession>A0ABY8AV70</accession>
<dbReference type="InterPro" id="IPR007049">
    <property type="entry name" value="Carb-sel_porin_OprB"/>
</dbReference>
<dbReference type="PANTHER" id="PTHR37944">
    <property type="entry name" value="PORIN B"/>
    <property type="match status" value="1"/>
</dbReference>
<dbReference type="Proteomes" id="UP001222087">
    <property type="component" value="Chromosome"/>
</dbReference>
<evidence type="ECO:0000313" key="4">
    <source>
        <dbReference type="Proteomes" id="UP001222087"/>
    </source>
</evidence>
<dbReference type="PANTHER" id="PTHR37944:SF1">
    <property type="entry name" value="PORIN B"/>
    <property type="match status" value="1"/>
</dbReference>
<dbReference type="RefSeq" id="WP_275090418.1">
    <property type="nucleotide sequence ID" value="NZ_CP119078.1"/>
</dbReference>
<proteinExistence type="inferred from homology"/>
<keyword evidence="4" id="KW-1185">Reference proteome</keyword>
<dbReference type="Pfam" id="PF04966">
    <property type="entry name" value="OprB"/>
    <property type="match status" value="1"/>
</dbReference>
<comment type="similarity">
    <text evidence="1 2">Belongs to the OprB family.</text>
</comment>
<gene>
    <name evidence="3" type="ORF">PXX05_07355</name>
</gene>
<evidence type="ECO:0000256" key="2">
    <source>
        <dbReference type="RuleBase" id="RU363072"/>
    </source>
</evidence>
<reference evidence="3 4" key="1">
    <citation type="submission" date="2023-02" db="EMBL/GenBank/DDBJ databases">
        <title>Genome Sequence of L. cardiaca H63T.</title>
        <authorList>
            <person name="Lopez A.E."/>
            <person name="Cianciotto N.P."/>
        </authorList>
    </citation>
    <scope>NUCLEOTIDE SEQUENCE [LARGE SCALE GENOMIC DNA]</scope>
    <source>
        <strain evidence="3 4">H63</strain>
    </source>
</reference>
<evidence type="ECO:0000256" key="1">
    <source>
        <dbReference type="ARBA" id="ARBA00008769"/>
    </source>
</evidence>
<organism evidence="3 4">
    <name type="scientific">Legionella cardiaca</name>
    <dbReference type="NCBI Taxonomy" id="1071983"/>
    <lineage>
        <taxon>Bacteria</taxon>
        <taxon>Pseudomonadati</taxon>
        <taxon>Pseudomonadota</taxon>
        <taxon>Gammaproteobacteria</taxon>
        <taxon>Legionellales</taxon>
        <taxon>Legionellaceae</taxon>
        <taxon>Legionella</taxon>
    </lineage>
</organism>
<dbReference type="InterPro" id="IPR052932">
    <property type="entry name" value="OprB_Porin"/>
</dbReference>
<dbReference type="Gene3D" id="2.40.160.180">
    <property type="entry name" value="Carbohydrate-selective porin OprB"/>
    <property type="match status" value="1"/>
</dbReference>
<dbReference type="InterPro" id="IPR038673">
    <property type="entry name" value="OprB_sf"/>
</dbReference>
<name>A0ABY8AV70_9GAMM</name>
<protein>
    <submittedName>
        <fullName evidence="3">Carbohydrate porin</fullName>
    </submittedName>
</protein>
<dbReference type="EMBL" id="CP119078">
    <property type="protein sequence ID" value="WED44597.1"/>
    <property type="molecule type" value="Genomic_DNA"/>
</dbReference>
<sequence length="436" mass="47380">MIIRTLFVILLVTIHGVYAKTIKAIPKKSTPTESSKITSISSNPAAVNVPTGTGIIQRFIEKKLGIENNHGIMIQGAWIGDTNDLFSGGITDAKRVTSNSVLLVDLNIDMEKFNGWRGGLFSAQFLQQNAQNTNAQAGLIQGYNSLPDVAPFNRSELYALWYRQALFDDTLFVRIGKTITTLDFNNVIKPVPLSAGEPNIPAVTSLIYTPIFISPAVDGVMPGYTNSAYGLTLNFTPVNQWYLAYGIYDGNLASGRQTGLNGPTFNGSYFQVAETGGAWILGKKPGTAGVGVWHQKGLIRQQNLSEMEVTGAYLFGSQRLWYRHPGYDISGISAFYQLSINNSSALPMNKSIGAGLTAFGLIANREADSLGFGFSLAWLNQHSTDQPTELIYQIYYQAQIIPNIYLEPALSYIPTPGQSSSLPPAFAGTIRAIILA</sequence>